<evidence type="ECO:0000256" key="2">
    <source>
        <dbReference type="ARBA" id="ARBA00022692"/>
    </source>
</evidence>
<proteinExistence type="predicted"/>
<feature type="region of interest" description="Disordered" evidence="5">
    <location>
        <begin position="1"/>
        <end position="41"/>
    </location>
</feature>
<comment type="caution">
    <text evidence="7">The sequence shown here is derived from an EMBL/GenBank/DDBJ whole genome shotgun (WGS) entry which is preliminary data.</text>
</comment>
<feature type="transmembrane region" description="Helical" evidence="6">
    <location>
        <begin position="127"/>
        <end position="152"/>
    </location>
</feature>
<accession>A0ABP8UU13</accession>
<evidence type="ECO:0000313" key="7">
    <source>
        <dbReference type="EMBL" id="GAA4640181.1"/>
    </source>
</evidence>
<evidence type="ECO:0000256" key="3">
    <source>
        <dbReference type="ARBA" id="ARBA00022989"/>
    </source>
</evidence>
<evidence type="ECO:0000256" key="5">
    <source>
        <dbReference type="SAM" id="MobiDB-lite"/>
    </source>
</evidence>
<evidence type="ECO:0000256" key="6">
    <source>
        <dbReference type="SAM" id="Phobius"/>
    </source>
</evidence>
<keyword evidence="2 6" id="KW-0812">Transmembrane</keyword>
<gene>
    <name evidence="7" type="ORF">GCM10023196_104670</name>
</gene>
<feature type="transmembrane region" description="Helical" evidence="6">
    <location>
        <begin position="103"/>
        <end position="121"/>
    </location>
</feature>
<reference evidence="8" key="1">
    <citation type="journal article" date="2019" name="Int. J. Syst. Evol. Microbiol.">
        <title>The Global Catalogue of Microorganisms (GCM) 10K type strain sequencing project: providing services to taxonomists for standard genome sequencing and annotation.</title>
        <authorList>
            <consortium name="The Broad Institute Genomics Platform"/>
            <consortium name="The Broad Institute Genome Sequencing Center for Infectious Disease"/>
            <person name="Wu L."/>
            <person name="Ma J."/>
        </authorList>
    </citation>
    <scope>NUCLEOTIDE SEQUENCE [LARGE SCALE GENOMIC DNA]</scope>
    <source>
        <strain evidence="8">JCM 17939</strain>
    </source>
</reference>
<name>A0ABP8UU13_9ACTN</name>
<comment type="subcellular location">
    <subcellularLocation>
        <location evidence="1">Membrane</location>
        <topology evidence="1">Multi-pass membrane protein</topology>
    </subcellularLocation>
</comment>
<evidence type="ECO:0000256" key="4">
    <source>
        <dbReference type="ARBA" id="ARBA00023136"/>
    </source>
</evidence>
<keyword evidence="4 6" id="KW-0472">Membrane</keyword>
<dbReference type="Pfam" id="PF09685">
    <property type="entry name" value="MamF_MmsF"/>
    <property type="match status" value="1"/>
</dbReference>
<protein>
    <recommendedName>
        <fullName evidence="9">DUF4870 domain-containing protein</fullName>
    </recommendedName>
</protein>
<dbReference type="RefSeq" id="WP_345443855.1">
    <property type="nucleotide sequence ID" value="NZ_BAABHK010000031.1"/>
</dbReference>
<evidence type="ECO:0000313" key="8">
    <source>
        <dbReference type="Proteomes" id="UP001501442"/>
    </source>
</evidence>
<keyword evidence="3 6" id="KW-1133">Transmembrane helix</keyword>
<sequence>MTDPSEPSPEQQPPAGSPGFTPPGPQPYGAPPPPYGPGGYPPPYGQGAYPPPYGQQGDDTMWPLLAYLGQLTFGFVAPLVVYLARRDQSPFTRFHSAQALNAALSYVIVVSCGVAVAFTSLPAKAPVVAILAIVLMFVFAVVQFIYLIIAAVKAGRREMYRLPTWLCWRMVR</sequence>
<organism evidence="7 8">
    <name type="scientific">Actinoallomurus vinaceus</name>
    <dbReference type="NCBI Taxonomy" id="1080074"/>
    <lineage>
        <taxon>Bacteria</taxon>
        <taxon>Bacillati</taxon>
        <taxon>Actinomycetota</taxon>
        <taxon>Actinomycetes</taxon>
        <taxon>Streptosporangiales</taxon>
        <taxon>Thermomonosporaceae</taxon>
        <taxon>Actinoallomurus</taxon>
    </lineage>
</organism>
<evidence type="ECO:0000256" key="1">
    <source>
        <dbReference type="ARBA" id="ARBA00004141"/>
    </source>
</evidence>
<dbReference type="Proteomes" id="UP001501442">
    <property type="component" value="Unassembled WGS sequence"/>
</dbReference>
<evidence type="ECO:0008006" key="9">
    <source>
        <dbReference type="Google" id="ProtNLM"/>
    </source>
</evidence>
<dbReference type="InterPro" id="IPR019109">
    <property type="entry name" value="MamF_MmsF"/>
</dbReference>
<feature type="transmembrane region" description="Helical" evidence="6">
    <location>
        <begin position="64"/>
        <end position="83"/>
    </location>
</feature>
<dbReference type="EMBL" id="BAABHK010000031">
    <property type="protein sequence ID" value="GAA4640181.1"/>
    <property type="molecule type" value="Genomic_DNA"/>
</dbReference>
<keyword evidence="8" id="KW-1185">Reference proteome</keyword>